<evidence type="ECO:0000313" key="5">
    <source>
        <dbReference type="EMBL" id="ODP35952.1"/>
    </source>
</evidence>
<dbReference type="SUPFAM" id="SSF48403">
    <property type="entry name" value="Ankyrin repeat"/>
    <property type="match status" value="1"/>
</dbReference>
<dbReference type="InterPro" id="IPR036770">
    <property type="entry name" value="Ankyrin_rpt-contain_sf"/>
</dbReference>
<feature type="signal peptide" evidence="4">
    <location>
        <begin position="1"/>
        <end position="26"/>
    </location>
</feature>
<keyword evidence="1" id="KW-0677">Repeat</keyword>
<keyword evidence="2 3" id="KW-0040">ANK repeat</keyword>
<dbReference type="PROSITE" id="PS50297">
    <property type="entry name" value="ANK_REP_REGION"/>
    <property type="match status" value="2"/>
</dbReference>
<evidence type="ECO:0000313" key="6">
    <source>
        <dbReference type="Proteomes" id="UP000094487"/>
    </source>
</evidence>
<dbReference type="OrthoDB" id="7390289at2"/>
<feature type="repeat" description="ANK" evidence="3">
    <location>
        <begin position="65"/>
        <end position="97"/>
    </location>
</feature>
<protein>
    <submittedName>
        <fullName evidence="5">Uncharacterized protein</fullName>
    </submittedName>
</protein>
<dbReference type="InterPro" id="IPR002110">
    <property type="entry name" value="Ankyrin_rpt"/>
</dbReference>
<dbReference type="PANTHER" id="PTHR24171:SF8">
    <property type="entry name" value="BRCA1-ASSOCIATED RING DOMAIN PROTEIN 1"/>
    <property type="match status" value="1"/>
</dbReference>
<dbReference type="SMART" id="SM00248">
    <property type="entry name" value="ANK"/>
    <property type="match status" value="4"/>
</dbReference>
<evidence type="ECO:0000256" key="1">
    <source>
        <dbReference type="ARBA" id="ARBA00022737"/>
    </source>
</evidence>
<dbReference type="Proteomes" id="UP000094487">
    <property type="component" value="Unassembled WGS sequence"/>
</dbReference>
<keyword evidence="4" id="KW-0732">Signal</keyword>
<evidence type="ECO:0000256" key="4">
    <source>
        <dbReference type="SAM" id="SignalP"/>
    </source>
</evidence>
<dbReference type="GO" id="GO:0085020">
    <property type="term" value="P:protein K6-linked ubiquitination"/>
    <property type="evidence" value="ECO:0007669"/>
    <property type="project" value="TreeGrafter"/>
</dbReference>
<feature type="repeat" description="ANK" evidence="3">
    <location>
        <begin position="98"/>
        <end position="130"/>
    </location>
</feature>
<name>A0A1E3LQB7_9SPHN</name>
<feature type="chain" id="PRO_5009132012" evidence="4">
    <location>
        <begin position="27"/>
        <end position="203"/>
    </location>
</feature>
<proteinExistence type="predicted"/>
<feature type="repeat" description="ANK" evidence="3">
    <location>
        <begin position="131"/>
        <end position="163"/>
    </location>
</feature>
<dbReference type="PANTHER" id="PTHR24171">
    <property type="entry name" value="ANKYRIN REPEAT DOMAIN-CONTAINING PROTEIN 39-RELATED"/>
    <property type="match status" value="1"/>
</dbReference>
<dbReference type="STRING" id="1888892.BFL28_07640"/>
<dbReference type="Gene3D" id="1.25.40.20">
    <property type="entry name" value="Ankyrin repeat-containing domain"/>
    <property type="match status" value="1"/>
</dbReference>
<dbReference type="AlphaFoldDB" id="A0A1E3LQB7"/>
<dbReference type="PROSITE" id="PS50088">
    <property type="entry name" value="ANK_REPEAT"/>
    <property type="match status" value="3"/>
</dbReference>
<keyword evidence="6" id="KW-1185">Reference proteome</keyword>
<evidence type="ECO:0000256" key="2">
    <source>
        <dbReference type="ARBA" id="ARBA00023043"/>
    </source>
</evidence>
<dbReference type="RefSeq" id="WP_069322139.1">
    <property type="nucleotide sequence ID" value="NZ_MDDS01000086.1"/>
</dbReference>
<dbReference type="GO" id="GO:0004842">
    <property type="term" value="F:ubiquitin-protein transferase activity"/>
    <property type="evidence" value="ECO:0007669"/>
    <property type="project" value="TreeGrafter"/>
</dbReference>
<sequence length="203" mass="21792">MLIRSARPVLAAALVALALPVLPATAQQRSPSSTFLDAVRKQDGNKVTEMLNEPGQMIANVKDDKGDAAIHIVARRRDMLYLRFLLARGANVNLEDGGGNTALMLAVEAAWPEGVALLIQQRADVNAANRGGETPLIRAVQRRDAQMVRTLLEAKADADQVDRLAGMTARDYAARDTRSPIIGQLLKDAPKVARTRGAAGPKL</sequence>
<organism evidence="5 6">
    <name type="scientific">Sphingomonas turrisvirgatae</name>
    <dbReference type="NCBI Taxonomy" id="1888892"/>
    <lineage>
        <taxon>Bacteria</taxon>
        <taxon>Pseudomonadati</taxon>
        <taxon>Pseudomonadota</taxon>
        <taxon>Alphaproteobacteria</taxon>
        <taxon>Sphingomonadales</taxon>
        <taxon>Sphingomonadaceae</taxon>
        <taxon>Sphingomonas</taxon>
    </lineage>
</organism>
<dbReference type="Pfam" id="PF00023">
    <property type="entry name" value="Ank"/>
    <property type="match status" value="1"/>
</dbReference>
<dbReference type="EMBL" id="MDDS01000086">
    <property type="protein sequence ID" value="ODP35952.1"/>
    <property type="molecule type" value="Genomic_DNA"/>
</dbReference>
<reference evidence="5 6" key="1">
    <citation type="submission" date="2016-08" db="EMBL/GenBank/DDBJ databases">
        <title>Draft genome of the agarase producing Sphingomonas sp. MCT13.</title>
        <authorList>
            <person name="D'Andrea M.M."/>
            <person name="Rossolini G.M."/>
            <person name="Thaller M.C."/>
        </authorList>
    </citation>
    <scope>NUCLEOTIDE SEQUENCE [LARGE SCALE GENOMIC DNA]</scope>
    <source>
        <strain evidence="5 6">MCT13</strain>
    </source>
</reference>
<gene>
    <name evidence="5" type="ORF">BFL28_07640</name>
</gene>
<accession>A0A1E3LQB7</accession>
<dbReference type="Pfam" id="PF12796">
    <property type="entry name" value="Ank_2"/>
    <property type="match status" value="1"/>
</dbReference>
<evidence type="ECO:0000256" key="3">
    <source>
        <dbReference type="PROSITE-ProRule" id="PRU00023"/>
    </source>
</evidence>
<comment type="caution">
    <text evidence="5">The sequence shown here is derived from an EMBL/GenBank/DDBJ whole genome shotgun (WGS) entry which is preliminary data.</text>
</comment>